<organism evidence="1 4">
    <name type="scientific">Winslowiella iniecta</name>
    <dbReference type="NCBI Taxonomy" id="1560201"/>
    <lineage>
        <taxon>Bacteria</taxon>
        <taxon>Pseudomonadati</taxon>
        <taxon>Pseudomonadota</taxon>
        <taxon>Gammaproteobacteria</taxon>
        <taxon>Enterobacterales</taxon>
        <taxon>Erwiniaceae</taxon>
        <taxon>Winslowiella</taxon>
    </lineage>
</organism>
<name>A0A0L7T927_9GAMM</name>
<sequence length="204" mass="22445">MPVELVANHAHSDALLSVQSWNNRQGATNRALPWPDRVQNIPVALAVSLKELSLSRDIKSTPTLSVISNIEQMPSRNQRFMAIGAAVTAVVNFSEWENIALRYPSIPLAASKMASICTKNPLEHDKSRGYIRRGADFVEGMTDANKAVDATLYSTGLGMGFDILQIKPDMNKIDHFSQLSVIRQQAKSLEDKDKDKDKGDKPGA</sequence>
<reference evidence="3 4" key="1">
    <citation type="journal article" date="2015" name="Int. J. Syst. Evol. Microbiol.">
        <title>Erwinia iniecta sp. nov., isolated from Russian wheat aphids (Diuraphis noxia).</title>
        <authorList>
            <person name="Campillo T."/>
            <person name="Luna E."/>
            <person name="Portier P."/>
            <person name="Fischer-Le Saux M."/>
            <person name="Lapitan N."/>
            <person name="Tisserat N.A."/>
            <person name="Leach J.E."/>
        </authorList>
    </citation>
    <scope>NUCLEOTIDE SEQUENCE [LARGE SCALE GENOMIC DNA]</scope>
    <source>
        <strain evidence="1 4">B120</strain>
        <strain evidence="2 3">B149</strain>
    </source>
</reference>
<evidence type="ECO:0000313" key="1">
    <source>
        <dbReference type="EMBL" id="KOC91874.1"/>
    </source>
</evidence>
<keyword evidence="4" id="KW-1185">Reference proteome</keyword>
<evidence type="ECO:0000313" key="4">
    <source>
        <dbReference type="Proteomes" id="UP000037088"/>
    </source>
</evidence>
<dbReference type="PATRIC" id="fig|1560201.3.peg.793"/>
<dbReference type="Proteomes" id="UP000036851">
    <property type="component" value="Unassembled WGS sequence"/>
</dbReference>
<dbReference type="Proteomes" id="UP000037088">
    <property type="component" value="Unassembled WGS sequence"/>
</dbReference>
<dbReference type="AlphaFoldDB" id="A0A0L7T927"/>
<evidence type="ECO:0000313" key="3">
    <source>
        <dbReference type="Proteomes" id="UP000036851"/>
    </source>
</evidence>
<evidence type="ECO:0000313" key="2">
    <source>
        <dbReference type="EMBL" id="KOC95000.1"/>
    </source>
</evidence>
<dbReference type="EMBL" id="JRXF01000002">
    <property type="protein sequence ID" value="KOC95000.1"/>
    <property type="molecule type" value="Genomic_DNA"/>
</dbReference>
<accession>A0A0L7T927</accession>
<proteinExistence type="predicted"/>
<gene>
    <name evidence="1" type="ORF">NG42_03685</name>
    <name evidence="2" type="ORF">NG43_02035</name>
</gene>
<protein>
    <submittedName>
        <fullName evidence="1">Uncharacterized protein</fullName>
    </submittedName>
</protein>
<dbReference type="RefSeq" id="WP_052897920.1">
    <property type="nucleotide sequence ID" value="NZ_JRXE01000004.1"/>
</dbReference>
<dbReference type="EMBL" id="JRXE01000004">
    <property type="protein sequence ID" value="KOC91874.1"/>
    <property type="molecule type" value="Genomic_DNA"/>
</dbReference>
<comment type="caution">
    <text evidence="1">The sequence shown here is derived from an EMBL/GenBank/DDBJ whole genome shotgun (WGS) entry which is preliminary data.</text>
</comment>